<accession>A7RSK7</accession>
<dbReference type="AlphaFoldDB" id="A7RSK7"/>
<dbReference type="EMBL" id="DS469534">
    <property type="protein sequence ID" value="EDO45582.1"/>
    <property type="molecule type" value="Genomic_DNA"/>
</dbReference>
<feature type="region of interest" description="Disordered" evidence="1">
    <location>
        <begin position="618"/>
        <end position="644"/>
    </location>
</feature>
<dbReference type="InterPro" id="IPR009060">
    <property type="entry name" value="UBA-like_sf"/>
</dbReference>
<dbReference type="OMA" id="AHETITC"/>
<dbReference type="STRING" id="45351.A7RSK7"/>
<dbReference type="Proteomes" id="UP000001593">
    <property type="component" value="Unassembled WGS sequence"/>
</dbReference>
<feature type="compositionally biased region" description="Polar residues" evidence="1">
    <location>
        <begin position="314"/>
        <end position="334"/>
    </location>
</feature>
<protein>
    <recommendedName>
        <fullName evidence="2">UBA domain-containing protein</fullName>
    </recommendedName>
</protein>
<dbReference type="HOGENOM" id="CLU_309119_0_0_1"/>
<dbReference type="InterPro" id="IPR015940">
    <property type="entry name" value="UBA"/>
</dbReference>
<dbReference type="SUPFAM" id="SSF46934">
    <property type="entry name" value="UBA-like"/>
    <property type="match status" value="1"/>
</dbReference>
<evidence type="ECO:0000313" key="4">
    <source>
        <dbReference type="Proteomes" id="UP000001593"/>
    </source>
</evidence>
<dbReference type="eggNOG" id="KOG1426">
    <property type="taxonomic scope" value="Eukaryota"/>
</dbReference>
<feature type="domain" description="UBA" evidence="2">
    <location>
        <begin position="369"/>
        <end position="420"/>
    </location>
</feature>
<dbReference type="PANTHER" id="PTHR45943">
    <property type="entry name" value="E3 UBIQUITIN-PROTEIN LIGASE MYCBP2"/>
    <property type="match status" value="1"/>
</dbReference>
<feature type="compositionally biased region" description="Basic and acidic residues" evidence="1">
    <location>
        <begin position="95"/>
        <end position="112"/>
    </location>
</feature>
<keyword evidence="4" id="KW-1185">Reference proteome</keyword>
<evidence type="ECO:0000313" key="3">
    <source>
        <dbReference type="EMBL" id="EDO45582.1"/>
    </source>
</evidence>
<feature type="compositionally biased region" description="Polar residues" evidence="1">
    <location>
        <begin position="359"/>
        <end position="376"/>
    </location>
</feature>
<reference evidence="3 4" key="1">
    <citation type="journal article" date="2007" name="Science">
        <title>Sea anemone genome reveals ancestral eumetazoan gene repertoire and genomic organization.</title>
        <authorList>
            <person name="Putnam N.H."/>
            <person name="Srivastava M."/>
            <person name="Hellsten U."/>
            <person name="Dirks B."/>
            <person name="Chapman J."/>
            <person name="Salamov A."/>
            <person name="Terry A."/>
            <person name="Shapiro H."/>
            <person name="Lindquist E."/>
            <person name="Kapitonov V.V."/>
            <person name="Jurka J."/>
            <person name="Genikhovich G."/>
            <person name="Grigoriev I.V."/>
            <person name="Lucas S.M."/>
            <person name="Steele R.E."/>
            <person name="Finnerty J.R."/>
            <person name="Technau U."/>
            <person name="Martindale M.Q."/>
            <person name="Rokhsar D.S."/>
        </authorList>
    </citation>
    <scope>NUCLEOTIDE SEQUENCE [LARGE SCALE GENOMIC DNA]</scope>
    <source>
        <strain evidence="4">CH2 X CH6</strain>
    </source>
</reference>
<evidence type="ECO:0000256" key="1">
    <source>
        <dbReference type="SAM" id="MobiDB-lite"/>
    </source>
</evidence>
<proteinExistence type="predicted"/>
<dbReference type="PROSITE" id="PS50030">
    <property type="entry name" value="UBA"/>
    <property type="match status" value="1"/>
</dbReference>
<feature type="region of interest" description="Disordered" evidence="1">
    <location>
        <begin position="314"/>
        <end position="377"/>
    </location>
</feature>
<gene>
    <name evidence="3" type="ORF">NEMVEDRAFT_v1g201492</name>
</gene>
<dbReference type="PANTHER" id="PTHR45943:SF1">
    <property type="entry name" value="E3 UBIQUITIN-PROTEIN LIGASE MYCBP2"/>
    <property type="match status" value="1"/>
</dbReference>
<feature type="region of interest" description="Disordered" evidence="1">
    <location>
        <begin position="236"/>
        <end position="276"/>
    </location>
</feature>
<dbReference type="PhylomeDB" id="A7RSK7"/>
<evidence type="ECO:0000259" key="2">
    <source>
        <dbReference type="PROSITE" id="PS50030"/>
    </source>
</evidence>
<feature type="compositionally biased region" description="Polar residues" evidence="1">
    <location>
        <begin position="265"/>
        <end position="276"/>
    </location>
</feature>
<feature type="region of interest" description="Disordered" evidence="1">
    <location>
        <begin position="91"/>
        <end position="112"/>
    </location>
</feature>
<dbReference type="CDD" id="cd14401">
    <property type="entry name" value="UBA_HERC1"/>
    <property type="match status" value="1"/>
</dbReference>
<sequence>MKWQLGDATIDDSEISTRRSKTYGTRVIPDQETRKNIRSEDEGFAADQDTVGVLQQVMMCMVKCSTRPSPVRQVVRLGELERAQTVLLHRASSRHSREEHVHNKEEEHVRNNEGRVARSLFAHETITCTTRKEHVRNNEGRVARSLFALETITCTTRKEHVRNNEGRVARSLFAHETITCTTRKEHVRNYEGRVARSLFALETITCTTRKEHVRNNEGRVARSLFALETITCTTKKDELKELPEPTSGRSSLDDSITVGDPLPESSRSNSEISTTPRFTLGSATSCELDAVSQNPAAAADVVNLVVDSAMQGTAATPSTANTPLPSVSTASPQVIDTPPEAVSSSSQPPTETPSPPQTNAEVSSTPETQQDSSSLPDFTVPLLEMGFSRRHVLHAMQATGTRPGADTRMINVMVTWLLEHTVSDDGGELTCGPSEEICRSDSEPEPAPAMYFAEPSPQQLSHPLEDVIPTQSSSDMLDRPDNFEEADMDLEDSDFEPGSDRELLGLFFPELSGQSAEQENHLTCDICQVTVPQFNKHMRTHHPGCGGNCSRHGYRSDGVYTDGWFGGICGTGLPYYLMCPECRDRYLAKAEELRTLAAIKGANISYNDAKLLMEAPDLLGPRDTIPDDEEGTDDKPSPRHASTHSDNILASLGLTECKPVAAVVEFEEDDPLGANLVSSTPYYRMSTCSEAIAESSRISTRTLGEQASAIMSTHDRALALKRITVAAQITLSRELVLSMLCLLCTSAPPGYLPHGLKILGVSDAKTLVDLMRLVAAGRISSICSSGSPCSGLVPSDLLKVLSKAVCALVTSDQASSRLLLDLCVDDLMTSAIAPKSRELASKKSLLYQRAVATESDPCASDVKALSLPNFMVTQALVDLLAATGGKSSVGKVGGMTDPVPLPLVNALSACCLSSWLPTQHRKWASMELVRTLACKSKRKQNEQLAGSLCADLNG</sequence>
<name>A7RSK7_NEMVE</name>
<dbReference type="InParanoid" id="A7RSK7"/>
<organism evidence="3 4">
    <name type="scientific">Nematostella vectensis</name>
    <name type="common">Starlet sea anemone</name>
    <dbReference type="NCBI Taxonomy" id="45351"/>
    <lineage>
        <taxon>Eukaryota</taxon>
        <taxon>Metazoa</taxon>
        <taxon>Cnidaria</taxon>
        <taxon>Anthozoa</taxon>
        <taxon>Hexacorallia</taxon>
        <taxon>Actiniaria</taxon>
        <taxon>Edwardsiidae</taxon>
        <taxon>Nematostella</taxon>
    </lineage>
</organism>